<feature type="domain" description="Carbohydrate kinase PfkB" evidence="3">
    <location>
        <begin position="4"/>
        <end position="281"/>
    </location>
</feature>
<dbReference type="EMBL" id="JACHVQ010000002">
    <property type="protein sequence ID" value="MBB2892983.1"/>
    <property type="molecule type" value="Genomic_DNA"/>
</dbReference>
<protein>
    <submittedName>
        <fullName evidence="4">Pseudouridine kinase</fullName>
        <ecNumber evidence="4">2.7.1.83</ecNumber>
    </submittedName>
</protein>
<dbReference type="InterPro" id="IPR011611">
    <property type="entry name" value="PfkB_dom"/>
</dbReference>
<dbReference type="Gene3D" id="3.40.1190.20">
    <property type="match status" value="1"/>
</dbReference>
<proteinExistence type="predicted"/>
<gene>
    <name evidence="4" type="ORF">FHU39_003001</name>
</gene>
<dbReference type="PANTHER" id="PTHR10584">
    <property type="entry name" value="SUGAR KINASE"/>
    <property type="match status" value="1"/>
</dbReference>
<evidence type="ECO:0000313" key="4">
    <source>
        <dbReference type="EMBL" id="MBB2892983.1"/>
    </source>
</evidence>
<keyword evidence="5" id="KW-1185">Reference proteome</keyword>
<accession>A0A839N9W6</accession>
<evidence type="ECO:0000256" key="1">
    <source>
        <dbReference type="ARBA" id="ARBA00022679"/>
    </source>
</evidence>
<reference evidence="4 5" key="1">
    <citation type="submission" date="2020-08" db="EMBL/GenBank/DDBJ databases">
        <title>Sequencing the genomes of 1000 actinobacteria strains.</title>
        <authorList>
            <person name="Klenk H.-P."/>
        </authorList>
    </citation>
    <scope>NUCLEOTIDE SEQUENCE [LARGE SCALE GENOMIC DNA]</scope>
    <source>
        <strain evidence="4 5">DSM 105369</strain>
    </source>
</reference>
<evidence type="ECO:0000259" key="3">
    <source>
        <dbReference type="Pfam" id="PF00294"/>
    </source>
</evidence>
<name>A0A839N9W6_9MICO</name>
<dbReference type="Pfam" id="PF00294">
    <property type="entry name" value="PfkB"/>
    <property type="match status" value="1"/>
</dbReference>
<keyword evidence="2 4" id="KW-0418">Kinase</keyword>
<comment type="caution">
    <text evidence="4">The sequence shown here is derived from an EMBL/GenBank/DDBJ whole genome shotgun (WGS) entry which is preliminary data.</text>
</comment>
<dbReference type="EC" id="2.7.1.83" evidence="4"/>
<dbReference type="GO" id="GO:0050225">
    <property type="term" value="F:pseudouridine kinase activity"/>
    <property type="evidence" value="ECO:0007669"/>
    <property type="project" value="UniProtKB-EC"/>
</dbReference>
<dbReference type="PROSITE" id="PS00584">
    <property type="entry name" value="PFKB_KINASES_2"/>
    <property type="match status" value="1"/>
</dbReference>
<dbReference type="SUPFAM" id="SSF53613">
    <property type="entry name" value="Ribokinase-like"/>
    <property type="match status" value="1"/>
</dbReference>
<sequence>MGAVLVVGGANVDVIARSAAPFVAGTSNPGTAHSSAGGVGRNIAANLGLLGVPTTLIAAFGNDTFGRRLEDETRSAGVDLGHAVQLPMPSGSYLAMLDADGELVGAVSDMTATESLLPEHVREGVVAAASYLVVDTNLSAPLLEHVCRTAASHGVPVVLDPVSDLKAQRLLPVLGAVPIHTITPTRSELAALSGESDLVSGVHALHAAGIAKVWVREGARGSTLFGEDAAVHIPAIPAEVRDVTGAGDAMCAAYVHGLTIGLDDATAATRGAVAAYLTITSDFTVRPDLSAELVEHVMEEKR</sequence>
<dbReference type="AlphaFoldDB" id="A0A839N9W6"/>
<dbReference type="PANTHER" id="PTHR10584:SF166">
    <property type="entry name" value="RIBOKINASE"/>
    <property type="match status" value="1"/>
</dbReference>
<dbReference type="RefSeq" id="WP_183321361.1">
    <property type="nucleotide sequence ID" value="NZ_JACHVQ010000002.1"/>
</dbReference>
<dbReference type="PROSITE" id="PS00583">
    <property type="entry name" value="PFKB_KINASES_1"/>
    <property type="match status" value="1"/>
</dbReference>
<evidence type="ECO:0000313" key="5">
    <source>
        <dbReference type="Proteomes" id="UP000559182"/>
    </source>
</evidence>
<dbReference type="Proteomes" id="UP000559182">
    <property type="component" value="Unassembled WGS sequence"/>
</dbReference>
<keyword evidence="1 4" id="KW-0808">Transferase</keyword>
<dbReference type="InterPro" id="IPR029056">
    <property type="entry name" value="Ribokinase-like"/>
</dbReference>
<evidence type="ECO:0000256" key="2">
    <source>
        <dbReference type="ARBA" id="ARBA00022777"/>
    </source>
</evidence>
<dbReference type="InterPro" id="IPR002173">
    <property type="entry name" value="Carboh/pur_kinase_PfkB_CS"/>
</dbReference>
<organism evidence="4 5">
    <name type="scientific">Flexivirga oryzae</name>
    <dbReference type="NCBI Taxonomy" id="1794944"/>
    <lineage>
        <taxon>Bacteria</taxon>
        <taxon>Bacillati</taxon>
        <taxon>Actinomycetota</taxon>
        <taxon>Actinomycetes</taxon>
        <taxon>Micrococcales</taxon>
        <taxon>Dermacoccaceae</taxon>
        <taxon>Flexivirga</taxon>
    </lineage>
</organism>
<dbReference type="CDD" id="cd01941">
    <property type="entry name" value="YeiC_kinase_like"/>
    <property type="match status" value="1"/>
</dbReference>